<organism evidence="1 2">
    <name type="scientific">Coemansia pectinata</name>
    <dbReference type="NCBI Taxonomy" id="1052879"/>
    <lineage>
        <taxon>Eukaryota</taxon>
        <taxon>Fungi</taxon>
        <taxon>Fungi incertae sedis</taxon>
        <taxon>Zoopagomycota</taxon>
        <taxon>Kickxellomycotina</taxon>
        <taxon>Kickxellomycetes</taxon>
        <taxon>Kickxellales</taxon>
        <taxon>Kickxellaceae</taxon>
        <taxon>Coemansia</taxon>
    </lineage>
</organism>
<dbReference type="EMBL" id="JANBUH010000086">
    <property type="protein sequence ID" value="KAJ2754945.1"/>
    <property type="molecule type" value="Genomic_DNA"/>
</dbReference>
<name>A0A9W8H0E4_9FUNG</name>
<keyword evidence="2" id="KW-1185">Reference proteome</keyword>
<proteinExistence type="predicted"/>
<evidence type="ECO:0000313" key="2">
    <source>
        <dbReference type="Proteomes" id="UP001140011"/>
    </source>
</evidence>
<dbReference type="OrthoDB" id="5593990at2759"/>
<protein>
    <submittedName>
        <fullName evidence="1">Uncharacterized protein</fullName>
    </submittedName>
</protein>
<dbReference type="Proteomes" id="UP001140011">
    <property type="component" value="Unassembled WGS sequence"/>
</dbReference>
<dbReference type="AlphaFoldDB" id="A0A9W8H0E4"/>
<sequence>MALPPSLFQTLPVLVVRKVVEYLEERPRDYFDLAINEHNRKKAVLTPLLLVSECWRTAALVSICDNCELTFDRSRKALEATIPAWPADFSLPGFRKAHLVKRVVVAADLWKDMCDGAFCNTMSMVLYEAFSFPCAAFLELELYMAATDDSRSVSEIGKGGVVRFARSLLRLTPAVAAVAVNFLSVCTTHPDTELLYSTLVSELCQGNVNGLAVYSVLGSTPPEMDLNGVTGLTSITQGPTTSCAAFTQLAYLNARTLKTLDIEIADESDWLNLIDGGTEITAIYNNLTLFTLEVLGDPYDSVWMEIKDVAPFPSLSVLAVRGNYPFDDDLLFRGNGATMQSLRLPFSAIARNTLSRFSVFQRSGVMRMNQVIISEISDDDNRFLAENADVSIRQQMHSILEVTATLHMWNDVGEYRMFYAIKDAPSTANLQYLYLADMSCNVDNIINLVVALSSLVSISCNLRGVGPSIEAIPENKRPSSLRSKYYPLNVNYRKLRVLNTGKHSAEEIAYAAMLIAVLCPNFVHVDLPFGSRKVFGREIVWAAFHGPFKPYADVVTRLVYVE</sequence>
<evidence type="ECO:0000313" key="1">
    <source>
        <dbReference type="EMBL" id="KAJ2754945.1"/>
    </source>
</evidence>
<reference evidence="1" key="1">
    <citation type="submission" date="2022-07" db="EMBL/GenBank/DDBJ databases">
        <title>Phylogenomic reconstructions and comparative analyses of Kickxellomycotina fungi.</title>
        <authorList>
            <person name="Reynolds N.K."/>
            <person name="Stajich J.E."/>
            <person name="Barry K."/>
            <person name="Grigoriev I.V."/>
            <person name="Crous P."/>
            <person name="Smith M.E."/>
        </authorList>
    </citation>
    <scope>NUCLEOTIDE SEQUENCE</scope>
    <source>
        <strain evidence="1">BCRC 34297</strain>
    </source>
</reference>
<comment type="caution">
    <text evidence="1">The sequence shown here is derived from an EMBL/GenBank/DDBJ whole genome shotgun (WGS) entry which is preliminary data.</text>
</comment>
<gene>
    <name evidence="1" type="ORF">GGI19_002031</name>
</gene>
<accession>A0A9W8H0E4</accession>